<evidence type="ECO:0000313" key="2">
    <source>
        <dbReference type="Proteomes" id="UP000265520"/>
    </source>
</evidence>
<sequence>MSARQNLWHRDVIGDASVSTCVLCGLGLESTDHLFDFVAKSYSLVWYSSVAGVELVSRRGVLSFF</sequence>
<protein>
    <submittedName>
        <fullName evidence="1">Uncharacterized protein</fullName>
    </submittedName>
</protein>
<name>A0A392QY22_9FABA</name>
<evidence type="ECO:0000313" key="1">
    <source>
        <dbReference type="EMBL" id="MCI29263.1"/>
    </source>
</evidence>
<keyword evidence="2" id="KW-1185">Reference proteome</keyword>
<accession>A0A392QY22</accession>
<dbReference type="Proteomes" id="UP000265520">
    <property type="component" value="Unassembled WGS sequence"/>
</dbReference>
<comment type="caution">
    <text evidence="1">The sequence shown here is derived from an EMBL/GenBank/DDBJ whole genome shotgun (WGS) entry which is preliminary data.</text>
</comment>
<organism evidence="1 2">
    <name type="scientific">Trifolium medium</name>
    <dbReference type="NCBI Taxonomy" id="97028"/>
    <lineage>
        <taxon>Eukaryota</taxon>
        <taxon>Viridiplantae</taxon>
        <taxon>Streptophyta</taxon>
        <taxon>Embryophyta</taxon>
        <taxon>Tracheophyta</taxon>
        <taxon>Spermatophyta</taxon>
        <taxon>Magnoliopsida</taxon>
        <taxon>eudicotyledons</taxon>
        <taxon>Gunneridae</taxon>
        <taxon>Pentapetalae</taxon>
        <taxon>rosids</taxon>
        <taxon>fabids</taxon>
        <taxon>Fabales</taxon>
        <taxon>Fabaceae</taxon>
        <taxon>Papilionoideae</taxon>
        <taxon>50 kb inversion clade</taxon>
        <taxon>NPAAA clade</taxon>
        <taxon>Hologalegina</taxon>
        <taxon>IRL clade</taxon>
        <taxon>Trifolieae</taxon>
        <taxon>Trifolium</taxon>
    </lineage>
</organism>
<reference evidence="1 2" key="1">
    <citation type="journal article" date="2018" name="Front. Plant Sci.">
        <title>Red Clover (Trifolium pratense) and Zigzag Clover (T. medium) - A Picture of Genomic Similarities and Differences.</title>
        <authorList>
            <person name="Dluhosova J."/>
            <person name="Istvanek J."/>
            <person name="Nedelnik J."/>
            <person name="Repkova J."/>
        </authorList>
    </citation>
    <scope>NUCLEOTIDE SEQUENCE [LARGE SCALE GENOMIC DNA]</scope>
    <source>
        <strain evidence="2">cv. 10/8</strain>
        <tissue evidence="1">Leaf</tissue>
    </source>
</reference>
<proteinExistence type="predicted"/>
<dbReference type="AlphaFoldDB" id="A0A392QY22"/>
<dbReference type="EMBL" id="LXQA010171340">
    <property type="protein sequence ID" value="MCI29263.1"/>
    <property type="molecule type" value="Genomic_DNA"/>
</dbReference>